<keyword evidence="4" id="KW-1003">Cell membrane</keyword>
<evidence type="ECO:0000256" key="18">
    <source>
        <dbReference type="SAM" id="MobiDB-lite"/>
    </source>
</evidence>
<comment type="similarity">
    <text evidence="2">Belongs to the ligand-gated ion channel (TC 1.A.9) family. Acetylcholine receptor (TC 1.A.9.1) subfamily.</text>
</comment>
<evidence type="ECO:0000256" key="5">
    <source>
        <dbReference type="ARBA" id="ARBA00022692"/>
    </source>
</evidence>
<gene>
    <name evidence="21" type="primary">nAChRbeta2</name>
    <name evidence="21" type="ORF">GZH46_02333</name>
</gene>
<dbReference type="Proteomes" id="UP000825002">
    <property type="component" value="Unassembled WGS sequence"/>
</dbReference>
<keyword evidence="15 17" id="KW-0407">Ion channel</keyword>
<dbReference type="CDD" id="cd19031">
    <property type="entry name" value="LGIC_ECD_nAChR_proto_alpha-like"/>
    <property type="match status" value="1"/>
</dbReference>
<evidence type="ECO:0000256" key="14">
    <source>
        <dbReference type="ARBA" id="ARBA00023286"/>
    </source>
</evidence>
<evidence type="ECO:0000256" key="6">
    <source>
        <dbReference type="ARBA" id="ARBA00022989"/>
    </source>
</evidence>
<feature type="domain" description="Neurotransmitter-gated ion-channel ligand-binding" evidence="19">
    <location>
        <begin position="31"/>
        <end position="242"/>
    </location>
</feature>
<feature type="non-terminal residue" evidence="21">
    <location>
        <position position="1"/>
    </location>
</feature>
<keyword evidence="11" id="KW-0675">Receptor</keyword>
<dbReference type="PRINTS" id="PR00252">
    <property type="entry name" value="NRIONCHANNEL"/>
</dbReference>
<dbReference type="EMBL" id="JAIFTH010000642">
    <property type="protein sequence ID" value="KAG9509157.1"/>
    <property type="molecule type" value="Genomic_DNA"/>
</dbReference>
<feature type="signal peptide" evidence="17">
    <location>
        <begin position="1"/>
        <end position="26"/>
    </location>
</feature>
<evidence type="ECO:0000313" key="22">
    <source>
        <dbReference type="Proteomes" id="UP000825002"/>
    </source>
</evidence>
<keyword evidence="13" id="KW-0628">Postsynaptic cell membrane</keyword>
<keyword evidence="12" id="KW-0325">Glycoprotein</keyword>
<keyword evidence="10" id="KW-1015">Disulfide bond</keyword>
<dbReference type="InterPro" id="IPR038050">
    <property type="entry name" value="Neuro_actylchol_rec"/>
</dbReference>
<feature type="domain" description="Neurotransmitter-gated ion-channel transmembrane" evidence="20">
    <location>
        <begin position="693"/>
        <end position="794"/>
    </location>
</feature>
<comment type="subcellular location">
    <subcellularLocation>
        <location evidence="16">Postsynaptic cell membrane</location>
        <topology evidence="16">Multi-pass membrane protein</topology>
    </subcellularLocation>
</comment>
<evidence type="ECO:0000256" key="9">
    <source>
        <dbReference type="ARBA" id="ARBA00023136"/>
    </source>
</evidence>
<evidence type="ECO:0000256" key="3">
    <source>
        <dbReference type="ARBA" id="ARBA00022448"/>
    </source>
</evidence>
<dbReference type="InterPro" id="IPR006202">
    <property type="entry name" value="Neur_chan_lig-bd"/>
</dbReference>
<organism evidence="21 22">
    <name type="scientific">Fragariocoptes setiger</name>
    <dbReference type="NCBI Taxonomy" id="1670756"/>
    <lineage>
        <taxon>Eukaryota</taxon>
        <taxon>Metazoa</taxon>
        <taxon>Ecdysozoa</taxon>
        <taxon>Arthropoda</taxon>
        <taxon>Chelicerata</taxon>
        <taxon>Arachnida</taxon>
        <taxon>Acari</taxon>
        <taxon>Acariformes</taxon>
        <taxon>Trombidiformes</taxon>
        <taxon>Prostigmata</taxon>
        <taxon>Eupodina</taxon>
        <taxon>Eriophyoidea</taxon>
        <taxon>Phytoptidae</taxon>
        <taxon>Fragariocoptes</taxon>
    </lineage>
</organism>
<dbReference type="Pfam" id="PF02932">
    <property type="entry name" value="Neur_chan_memb"/>
    <property type="match status" value="2"/>
</dbReference>
<keyword evidence="8 17" id="KW-0406">Ion transport</keyword>
<feature type="region of interest" description="Disordered" evidence="18">
    <location>
        <begin position="563"/>
        <end position="630"/>
    </location>
</feature>
<accession>A0ABQ7S6Z3</accession>
<keyword evidence="22" id="KW-1185">Reference proteome</keyword>
<dbReference type="Pfam" id="PF02931">
    <property type="entry name" value="Neur_chan_LBD"/>
    <property type="match status" value="1"/>
</dbReference>
<evidence type="ECO:0000256" key="17">
    <source>
        <dbReference type="RuleBase" id="RU000687"/>
    </source>
</evidence>
<dbReference type="Gene3D" id="2.70.170.10">
    <property type="entry name" value="Neurotransmitter-gated ion-channel ligand-binding domain"/>
    <property type="match status" value="1"/>
</dbReference>
<evidence type="ECO:0000256" key="10">
    <source>
        <dbReference type="ARBA" id="ARBA00023157"/>
    </source>
</evidence>
<reference evidence="21 22" key="1">
    <citation type="submission" date="2020-10" db="EMBL/GenBank/DDBJ databases">
        <authorList>
            <person name="Klimov P.B."/>
            <person name="Dyachkov S.M."/>
            <person name="Chetverikov P.E."/>
        </authorList>
    </citation>
    <scope>NUCLEOTIDE SEQUENCE [LARGE SCALE GENOMIC DNA]</scope>
    <source>
        <strain evidence="21">BMOC 18-1129-001#AD2665</strain>
        <tissue evidence="21">Entire mites</tissue>
    </source>
</reference>
<keyword evidence="9 17" id="KW-0472">Membrane</keyword>
<dbReference type="InterPro" id="IPR006201">
    <property type="entry name" value="Neur_channel"/>
</dbReference>
<evidence type="ECO:0000256" key="12">
    <source>
        <dbReference type="ARBA" id="ARBA00023180"/>
    </source>
</evidence>
<feature type="transmembrane region" description="Helical" evidence="17">
    <location>
        <begin position="278"/>
        <end position="302"/>
    </location>
</feature>
<dbReference type="InterPro" id="IPR002394">
    <property type="entry name" value="Nicotinic_acetylcholine_rcpt"/>
</dbReference>
<dbReference type="PROSITE" id="PS00236">
    <property type="entry name" value="NEUROTR_ION_CHANNEL"/>
    <property type="match status" value="1"/>
</dbReference>
<keyword evidence="17" id="KW-0732">Signal</keyword>
<keyword evidence="3 17" id="KW-0813">Transport</keyword>
<dbReference type="InterPro" id="IPR006029">
    <property type="entry name" value="Neurotrans-gated_channel_TM"/>
</dbReference>
<feature type="compositionally biased region" description="Acidic residues" evidence="18">
    <location>
        <begin position="579"/>
        <end position="593"/>
    </location>
</feature>
<dbReference type="InterPro" id="IPR036734">
    <property type="entry name" value="Neur_chan_lig-bd_sf"/>
</dbReference>
<evidence type="ECO:0000256" key="4">
    <source>
        <dbReference type="ARBA" id="ARBA00022475"/>
    </source>
</evidence>
<feature type="transmembrane region" description="Helical" evidence="17">
    <location>
        <begin position="242"/>
        <end position="266"/>
    </location>
</feature>
<dbReference type="Gene3D" id="1.20.58.390">
    <property type="entry name" value="Neurotransmitter-gated ion-channel transmembrane domain"/>
    <property type="match status" value="2"/>
</dbReference>
<sequence length="826" mass="94095">MKEFKALLATVMAIFYFCIGPEKAQANLVVKRLYEDLFSDYNRWVLPVANNRSKVVVVLGLKLGQILDLNLKQQVLSTNVWVEQTWFDHKLSWDPNKYAGIEMIHVPAEELWIPDIVLFNNADGNYELNMLTKAKVFHTGMIEWKPPTMFKSTCEIDVEYFPFDVQSCLMRFGSWTYAGDEVEIQHKENKTRVPVGIDLSEFYKNVEWDIIEVPAQYNEQFYDCCTEPYPDITFKITIRRKILFYMVNLILPTGVMAFMTVFVFYLPSKSDEKVTLSISILISLIVFFLLMLEIIPASSLAVPLFGKYLLFTLVLVLLSTCVTVFVLNIHYRSPSVNTISPKARKLLLETLPYYLGIKRPDVVERSSLVRFRNNRARAIGATLAAAAAASVTCPKLKAVNNRVHPMSQNEQTLTCDLGDDYREGKMDGLNDKYVENEGRYFRRHVDQYRRCKHATLKTKAKDQTKAVESTSVNINKLNNNYHSQNLSLNDLTCSMVGGTDTAGLTLNGQKIGNIPSQHCDRLLPSTALSYSINSQLKHSGLPKSRTVDFTEPCLMSHPHASAIVNDNGLNVGPRMPNEDTLDTTFDYDDEDADLPSPPPPPQPLSQADPIDQESDDGENTDGPINDSDTNEECLCKEEDLNGSTRQHLPISEPLRNLCAKCYSSEADIDLSRDYQSEEKCFNDQYNFGKKGNLSFVRTQQETYVKQLNDNNGNFNSHRYHMHDMPVIDSLCQPYEQMPAHLRAAIRSILFIADTIKNEDVENNAIEDWNFMSMVIDRLFLWIFTIVCLCGSLMLLMFAPSLYDNRPSIDDLLRVDIPMTNCTRNHH</sequence>
<evidence type="ECO:0000313" key="21">
    <source>
        <dbReference type="EMBL" id="KAG9509157.1"/>
    </source>
</evidence>
<keyword evidence="5 17" id="KW-0812">Transmembrane</keyword>
<protein>
    <submittedName>
        <fullName evidence="21">Acetylcholine receptor subunit beta-like 2</fullName>
    </submittedName>
</protein>
<dbReference type="InterPro" id="IPR036719">
    <property type="entry name" value="Neuro-gated_channel_TM_sf"/>
</dbReference>
<dbReference type="SUPFAM" id="SSF90112">
    <property type="entry name" value="Neurotransmitter-gated ion-channel transmembrane pore"/>
    <property type="match status" value="1"/>
</dbReference>
<feature type="transmembrane region" description="Helical" evidence="17">
    <location>
        <begin position="308"/>
        <end position="329"/>
    </location>
</feature>
<evidence type="ECO:0000256" key="8">
    <source>
        <dbReference type="ARBA" id="ARBA00023065"/>
    </source>
</evidence>
<evidence type="ECO:0000259" key="19">
    <source>
        <dbReference type="Pfam" id="PF02931"/>
    </source>
</evidence>
<dbReference type="SUPFAM" id="SSF63712">
    <property type="entry name" value="Nicotinic receptor ligand binding domain-like"/>
    <property type="match status" value="1"/>
</dbReference>
<evidence type="ECO:0000256" key="1">
    <source>
        <dbReference type="ARBA" id="ARBA00003328"/>
    </source>
</evidence>
<evidence type="ECO:0000256" key="16">
    <source>
        <dbReference type="ARBA" id="ARBA00034104"/>
    </source>
</evidence>
<evidence type="ECO:0000259" key="20">
    <source>
        <dbReference type="Pfam" id="PF02932"/>
    </source>
</evidence>
<feature type="compositionally biased region" description="Acidic residues" evidence="18">
    <location>
        <begin position="610"/>
        <end position="619"/>
    </location>
</feature>
<feature type="domain" description="Neurotransmitter-gated ion-channel transmembrane" evidence="20">
    <location>
        <begin position="249"/>
        <end position="473"/>
    </location>
</feature>
<dbReference type="PANTHER" id="PTHR18945">
    <property type="entry name" value="NEUROTRANSMITTER GATED ION CHANNEL"/>
    <property type="match status" value="1"/>
</dbReference>
<comment type="caution">
    <text evidence="21">The sequence shown here is derived from an EMBL/GenBank/DDBJ whole genome shotgun (WGS) entry which is preliminary data.</text>
</comment>
<evidence type="ECO:0000256" key="7">
    <source>
        <dbReference type="ARBA" id="ARBA00023018"/>
    </source>
</evidence>
<feature type="chain" id="PRO_5044993170" evidence="17">
    <location>
        <begin position="27"/>
        <end position="826"/>
    </location>
</feature>
<dbReference type="CDD" id="cd19064">
    <property type="entry name" value="LGIC_TM_nAChR"/>
    <property type="match status" value="1"/>
</dbReference>
<dbReference type="InterPro" id="IPR018000">
    <property type="entry name" value="Neurotransmitter_ion_chnl_CS"/>
</dbReference>
<dbReference type="PRINTS" id="PR00254">
    <property type="entry name" value="NICOTINICR"/>
</dbReference>
<comment type="function">
    <text evidence="1">After binding acetylcholine, the AChR responds by an extensive change in conformation that affects all subunits and leads to opening of an ion-conducting channel across the plasma membrane.</text>
</comment>
<keyword evidence="6 17" id="KW-1133">Transmembrane helix</keyword>
<keyword evidence="7" id="KW-0770">Synapse</keyword>
<proteinExistence type="inferred from homology"/>
<evidence type="ECO:0000256" key="15">
    <source>
        <dbReference type="ARBA" id="ARBA00023303"/>
    </source>
</evidence>
<name>A0ABQ7S6Z3_9ACAR</name>
<keyword evidence="14" id="KW-1071">Ligand-gated ion channel</keyword>
<evidence type="ECO:0000256" key="2">
    <source>
        <dbReference type="ARBA" id="ARBA00009237"/>
    </source>
</evidence>
<feature type="transmembrane region" description="Helical" evidence="17">
    <location>
        <begin position="778"/>
        <end position="802"/>
    </location>
</feature>
<evidence type="ECO:0000256" key="13">
    <source>
        <dbReference type="ARBA" id="ARBA00023257"/>
    </source>
</evidence>
<evidence type="ECO:0000256" key="11">
    <source>
        <dbReference type="ARBA" id="ARBA00023170"/>
    </source>
</evidence>